<organism evidence="2">
    <name type="scientific">Nicotiana tabacum</name>
    <name type="common">Common tobacco</name>
    <dbReference type="NCBI Taxonomy" id="4097"/>
    <lineage>
        <taxon>Eukaryota</taxon>
        <taxon>Viridiplantae</taxon>
        <taxon>Streptophyta</taxon>
        <taxon>Embryophyta</taxon>
        <taxon>Tracheophyta</taxon>
        <taxon>Spermatophyta</taxon>
        <taxon>Magnoliopsida</taxon>
        <taxon>eudicotyledons</taxon>
        <taxon>Gunneridae</taxon>
        <taxon>Pentapetalae</taxon>
        <taxon>asterids</taxon>
        <taxon>lamiids</taxon>
        <taxon>Solanales</taxon>
        <taxon>Solanaceae</taxon>
        <taxon>Nicotianoideae</taxon>
        <taxon>Nicotianeae</taxon>
        <taxon>Nicotiana</taxon>
    </lineage>
</organism>
<dbReference type="PaxDb" id="4097-A0A1S4ATN0"/>
<dbReference type="GO" id="GO:0030276">
    <property type="term" value="F:clathrin binding"/>
    <property type="evidence" value="ECO:0000318"/>
    <property type="project" value="GO_Central"/>
</dbReference>
<evidence type="ECO:0000313" key="2">
    <source>
        <dbReference type="RefSeq" id="XP_016479925.1"/>
    </source>
</evidence>
<dbReference type="AlphaFoldDB" id="A0A1S4ATN0"/>
<dbReference type="Gene3D" id="1.10.287.110">
    <property type="entry name" value="DnaJ domain"/>
    <property type="match status" value="1"/>
</dbReference>
<feature type="compositionally biased region" description="Basic and acidic residues" evidence="1">
    <location>
        <begin position="293"/>
        <end position="308"/>
    </location>
</feature>
<dbReference type="STRING" id="4097.A0A1S4ATN0"/>
<dbReference type="InterPro" id="IPR036869">
    <property type="entry name" value="J_dom_sf"/>
</dbReference>
<gene>
    <name evidence="2" type="primary">LOC107801155</name>
</gene>
<feature type="region of interest" description="Disordered" evidence="1">
    <location>
        <begin position="19"/>
        <end position="50"/>
    </location>
</feature>
<evidence type="ECO:0000256" key="1">
    <source>
        <dbReference type="SAM" id="MobiDB-lite"/>
    </source>
</evidence>
<feature type="region of interest" description="Disordered" evidence="1">
    <location>
        <begin position="278"/>
        <end position="312"/>
    </location>
</feature>
<sequence length="578" mass="64277">MDEFGVLVERYGVKVQGGKSTPMANLKANKTNSTNGFPSNLGFNSGQNSGYSSDPFANDLDGIFRSKSSQNYDNNDIFGGVFANSKQQNNVDIESVLGGSNSNNNNNYGGNNSYDDFDLFGTAPKKSDSIDDLFGNLGLKSDGPKKDHAGKRSESDDLIPGFGDFSSPSYGKKLETKGSQQSNSSKSSSSSPDDPFLVFKSSTREANASSWPFSESSEHHPGISTVTSSIDELEDFANFKVRSNVTEQSHDTKKDAYVKKPVERAQEKSKSVRVTINKPSKTTTPKSAAKGHVSADFHEKGKPEEKKSSSIRKNVSPVKNFVDDLMFFGDSAPSSEVFQEVEGESKERRRARLKHHMKTQERMVKFLLKNLLTVPSVEYCAILSPLPTIFSYCWMSIVLTYPQNMTILGRGRSVYELVKESLNLAGERGVMEMNGSIRKEMFSVEATDQNIKNWGIEHSRILAPLISFDFGTNCLLQRLAEMLDYDIKRWATGKEGNLRALLSSLQHVLWPECGWQPVSLTDLITSTSVKKVYHRATLCVHPDKVQQKGATVPQKYIAEKVFDLLKEAWNKFNTEELR</sequence>
<dbReference type="FunFam" id="1.10.287.110:FF:000043">
    <property type="entry name" value="J-domain protein required for chloroplast accumulation response 1"/>
    <property type="match status" value="1"/>
</dbReference>
<protein>
    <submittedName>
        <fullName evidence="2">Dentin sialophosphoprotein</fullName>
    </submittedName>
</protein>
<dbReference type="GO" id="GO:0005737">
    <property type="term" value="C:cytoplasm"/>
    <property type="evidence" value="ECO:0000318"/>
    <property type="project" value="GO_Central"/>
</dbReference>
<proteinExistence type="predicted"/>
<name>A0A1S4ATN0_TOBAC</name>
<dbReference type="RefSeq" id="XP_016479925.1">
    <property type="nucleotide sequence ID" value="XM_016624439.1"/>
</dbReference>
<dbReference type="PANTHER" id="PTHR23172">
    <property type="entry name" value="AUXILIN/CYCLIN G-ASSOCIATED KINASE-RELATED"/>
    <property type="match status" value="1"/>
</dbReference>
<dbReference type="GO" id="GO:0072318">
    <property type="term" value="P:clathrin coat disassembly"/>
    <property type="evidence" value="ECO:0000318"/>
    <property type="project" value="GO_Central"/>
</dbReference>
<dbReference type="SMR" id="A0A1S4ATN0"/>
<dbReference type="GO" id="GO:0031982">
    <property type="term" value="C:vesicle"/>
    <property type="evidence" value="ECO:0000318"/>
    <property type="project" value="GO_Central"/>
</dbReference>
<dbReference type="GO" id="GO:0072583">
    <property type="term" value="P:clathrin-dependent endocytosis"/>
    <property type="evidence" value="ECO:0000318"/>
    <property type="project" value="GO_Central"/>
</dbReference>
<reference evidence="2" key="1">
    <citation type="submission" date="2025-08" db="UniProtKB">
        <authorList>
            <consortium name="RefSeq"/>
        </authorList>
    </citation>
    <scope>IDENTIFICATION</scope>
</reference>
<feature type="compositionally biased region" description="Low complexity" evidence="1">
    <location>
        <begin position="179"/>
        <end position="191"/>
    </location>
</feature>
<feature type="compositionally biased region" description="Basic and acidic residues" evidence="1">
    <location>
        <begin position="142"/>
        <end position="155"/>
    </location>
</feature>
<dbReference type="OrthoDB" id="1717591at2759"/>
<dbReference type="SUPFAM" id="SSF46565">
    <property type="entry name" value="Chaperone J-domain"/>
    <property type="match status" value="1"/>
</dbReference>
<accession>A0A1S4ATN0</accession>
<dbReference type="OMA" id="GEDPPIF"/>
<dbReference type="PANTHER" id="PTHR23172:SF76">
    <property type="entry name" value="AUXILIN-RELATED PROTEIN 1-LIKE"/>
    <property type="match status" value="1"/>
</dbReference>
<dbReference type="KEGG" id="nta:107801155"/>
<feature type="region of interest" description="Disordered" evidence="1">
    <location>
        <begin position="137"/>
        <end position="201"/>
    </location>
</feature>